<name>A0ABP3LXT7_9BURK</name>
<evidence type="ECO:0000256" key="3">
    <source>
        <dbReference type="ARBA" id="ARBA00013725"/>
    </source>
</evidence>
<reference evidence="13" key="1">
    <citation type="journal article" date="2019" name="Int. J. Syst. Evol. Microbiol.">
        <title>The Global Catalogue of Microorganisms (GCM) 10K type strain sequencing project: providing services to taxonomists for standard genome sequencing and annotation.</title>
        <authorList>
            <consortium name="The Broad Institute Genomics Platform"/>
            <consortium name="The Broad Institute Genome Sequencing Center for Infectious Disease"/>
            <person name="Wu L."/>
            <person name="Ma J."/>
        </authorList>
    </citation>
    <scope>NUCLEOTIDE SEQUENCE [LARGE SCALE GENOMIC DNA]</scope>
    <source>
        <strain evidence="13">JCM 14330</strain>
    </source>
</reference>
<gene>
    <name evidence="11 12" type="primary">rpoZ</name>
    <name evidence="12" type="ORF">GCM10009097_24930</name>
</gene>
<dbReference type="SUPFAM" id="SSF63562">
    <property type="entry name" value="RPB6/omega subunit-like"/>
    <property type="match status" value="1"/>
</dbReference>
<protein>
    <recommendedName>
        <fullName evidence="3 11">DNA-directed RNA polymerase subunit omega</fullName>
        <shortName evidence="11">RNAP omega subunit</shortName>
        <ecNumber evidence="2 11">2.7.7.6</ecNumber>
    </recommendedName>
    <alternativeName>
        <fullName evidence="9 11">RNA polymerase omega subunit</fullName>
    </alternativeName>
    <alternativeName>
        <fullName evidence="8 11">Transcriptase subunit omega</fullName>
    </alternativeName>
</protein>
<evidence type="ECO:0000256" key="5">
    <source>
        <dbReference type="ARBA" id="ARBA00022679"/>
    </source>
</evidence>
<sequence>MIRVQYAQLSGTLMARITVEDCLKQIPNRFKLTLVATYRARQLAQGHAPKLDSKDKPTVTALREVASGVTGVEMLKKVPT</sequence>
<evidence type="ECO:0000256" key="8">
    <source>
        <dbReference type="ARBA" id="ARBA00029924"/>
    </source>
</evidence>
<evidence type="ECO:0000256" key="9">
    <source>
        <dbReference type="ARBA" id="ARBA00030998"/>
    </source>
</evidence>
<accession>A0ABP3LXT7</accession>
<evidence type="ECO:0000256" key="7">
    <source>
        <dbReference type="ARBA" id="ARBA00023163"/>
    </source>
</evidence>
<dbReference type="Pfam" id="PF01192">
    <property type="entry name" value="RNA_pol_Rpb6"/>
    <property type="match status" value="1"/>
</dbReference>
<dbReference type="HAMAP" id="MF_00366">
    <property type="entry name" value="RNApol_bact_RpoZ"/>
    <property type="match status" value="1"/>
</dbReference>
<evidence type="ECO:0000256" key="1">
    <source>
        <dbReference type="ARBA" id="ARBA00006711"/>
    </source>
</evidence>
<evidence type="ECO:0000256" key="2">
    <source>
        <dbReference type="ARBA" id="ARBA00012418"/>
    </source>
</evidence>
<dbReference type="NCBIfam" id="TIGR00690">
    <property type="entry name" value="rpoZ"/>
    <property type="match status" value="1"/>
</dbReference>
<dbReference type="InterPro" id="IPR003716">
    <property type="entry name" value="DNA-dir_RNA_pol_omega"/>
</dbReference>
<proteinExistence type="inferred from homology"/>
<evidence type="ECO:0000256" key="4">
    <source>
        <dbReference type="ARBA" id="ARBA00022478"/>
    </source>
</evidence>
<evidence type="ECO:0000313" key="12">
    <source>
        <dbReference type="EMBL" id="GAA0506853.1"/>
    </source>
</evidence>
<evidence type="ECO:0000256" key="11">
    <source>
        <dbReference type="HAMAP-Rule" id="MF_00366"/>
    </source>
</evidence>
<dbReference type="Gene3D" id="3.90.940.10">
    <property type="match status" value="1"/>
</dbReference>
<dbReference type="GO" id="GO:0000428">
    <property type="term" value="C:DNA-directed RNA polymerase complex"/>
    <property type="evidence" value="ECO:0007669"/>
    <property type="project" value="UniProtKB-KW"/>
</dbReference>
<keyword evidence="5 11" id="KW-0808">Transferase</keyword>
<dbReference type="InterPro" id="IPR006110">
    <property type="entry name" value="Pol_omega/Rpo6/RPB6"/>
</dbReference>
<comment type="caution">
    <text evidence="12">The sequence shown here is derived from an EMBL/GenBank/DDBJ whole genome shotgun (WGS) entry which is preliminary data.</text>
</comment>
<evidence type="ECO:0000256" key="10">
    <source>
        <dbReference type="ARBA" id="ARBA00048552"/>
    </source>
</evidence>
<dbReference type="InterPro" id="IPR036161">
    <property type="entry name" value="RPB6/omega-like_sf"/>
</dbReference>
<keyword evidence="7 11" id="KW-0804">Transcription</keyword>
<comment type="subunit">
    <text evidence="11">The RNAP catalytic core consists of 2 alpha, 1 beta, 1 beta' and 1 omega subunit. When a sigma factor is associated with the core the holoenzyme is formed, which can initiate transcription.</text>
</comment>
<comment type="catalytic activity">
    <reaction evidence="10 11">
        <text>RNA(n) + a ribonucleoside 5'-triphosphate = RNA(n+1) + diphosphate</text>
        <dbReference type="Rhea" id="RHEA:21248"/>
        <dbReference type="Rhea" id="RHEA-COMP:14527"/>
        <dbReference type="Rhea" id="RHEA-COMP:17342"/>
        <dbReference type="ChEBI" id="CHEBI:33019"/>
        <dbReference type="ChEBI" id="CHEBI:61557"/>
        <dbReference type="ChEBI" id="CHEBI:140395"/>
        <dbReference type="EC" id="2.7.7.6"/>
    </reaction>
</comment>
<keyword evidence="4 11" id="KW-0240">DNA-directed RNA polymerase</keyword>
<comment type="function">
    <text evidence="11">Promotes RNA polymerase assembly. Latches the N- and C-terminal regions of the beta' subunit thereby facilitating its interaction with the beta and alpha subunits.</text>
</comment>
<evidence type="ECO:0000256" key="6">
    <source>
        <dbReference type="ARBA" id="ARBA00022695"/>
    </source>
</evidence>
<dbReference type="Proteomes" id="UP001501706">
    <property type="component" value="Unassembled WGS sequence"/>
</dbReference>
<dbReference type="PANTHER" id="PTHR34476:SF1">
    <property type="entry name" value="DNA-DIRECTED RNA POLYMERASE SUBUNIT OMEGA"/>
    <property type="match status" value="1"/>
</dbReference>
<dbReference type="EC" id="2.7.7.6" evidence="2 11"/>
<keyword evidence="13" id="KW-1185">Reference proteome</keyword>
<organism evidence="12 13">
    <name type="scientific">Pigmentiphaga daeguensis</name>
    <dbReference type="NCBI Taxonomy" id="414049"/>
    <lineage>
        <taxon>Bacteria</taxon>
        <taxon>Pseudomonadati</taxon>
        <taxon>Pseudomonadota</taxon>
        <taxon>Betaproteobacteria</taxon>
        <taxon>Burkholderiales</taxon>
        <taxon>Alcaligenaceae</taxon>
        <taxon>Pigmentiphaga</taxon>
    </lineage>
</organism>
<evidence type="ECO:0000313" key="13">
    <source>
        <dbReference type="Proteomes" id="UP001501706"/>
    </source>
</evidence>
<comment type="similarity">
    <text evidence="1 11">Belongs to the RNA polymerase subunit omega family.</text>
</comment>
<dbReference type="SMART" id="SM01409">
    <property type="entry name" value="RNA_pol_Rpb6"/>
    <property type="match status" value="1"/>
</dbReference>
<dbReference type="PANTHER" id="PTHR34476">
    <property type="entry name" value="DNA-DIRECTED RNA POLYMERASE SUBUNIT OMEGA"/>
    <property type="match status" value="1"/>
</dbReference>
<dbReference type="EMBL" id="BAAAEN010000008">
    <property type="protein sequence ID" value="GAA0506853.1"/>
    <property type="molecule type" value="Genomic_DNA"/>
</dbReference>
<keyword evidence="6 11" id="KW-0548">Nucleotidyltransferase</keyword>